<protein>
    <submittedName>
        <fullName evidence="9">Dienelactone hydrolase family protein</fullName>
    </submittedName>
</protein>
<dbReference type="RefSeq" id="WP_394828175.1">
    <property type="nucleotide sequence ID" value="NZ_CP089984.1"/>
</dbReference>
<evidence type="ECO:0000313" key="9">
    <source>
        <dbReference type="EMBL" id="WXB18544.1"/>
    </source>
</evidence>
<evidence type="ECO:0000256" key="1">
    <source>
        <dbReference type="ARBA" id="ARBA00004613"/>
    </source>
</evidence>
<keyword evidence="10" id="KW-1185">Reference proteome</keyword>
<dbReference type="Gene3D" id="3.40.50.1820">
    <property type="entry name" value="alpha/beta hydrolase"/>
    <property type="match status" value="1"/>
</dbReference>
<keyword evidence="3" id="KW-0858">Xylan degradation</keyword>
<sequence>MMRYAPKRETVVALGGVVLSTMLSCSGSKPPPPGPAGKGAAAGSAEGAGDAGEDAAADTAYETLVSGGLRRHYRLHLPADDRAGRPLPVVLAFHGRGESARKIQSYAGLDGLPAIVGYPQGEPSKDEADKRSWQGAPYAAGADDVQFVRDLLEHLQRTRAVDPKRVYATGKSNGGGFAALLACRMADRIAAVAPVAGAYYPPSPPCQPSRPVPVLELHGTEDPVIAYEGNAKKGVPPIGTWLRGWAERDGCTRGPTVFMSQADITAERWSGCAGGSAVEHYRIAGGGHTWPGATVSSGPGATTHTIDAAKVLWSFFIEHPLPP</sequence>
<accession>A0ABZ2M7Q8</accession>
<dbReference type="InterPro" id="IPR043595">
    <property type="entry name" value="FaeB/C/D"/>
</dbReference>
<evidence type="ECO:0000256" key="6">
    <source>
        <dbReference type="ARBA" id="ARBA00023277"/>
    </source>
</evidence>
<dbReference type="InterPro" id="IPR010126">
    <property type="entry name" value="Esterase_phb"/>
</dbReference>
<keyword evidence="7" id="KW-0624">Polysaccharide degradation</keyword>
<evidence type="ECO:0000256" key="5">
    <source>
        <dbReference type="ARBA" id="ARBA00022801"/>
    </source>
</evidence>
<proteinExistence type="predicted"/>
<evidence type="ECO:0000256" key="4">
    <source>
        <dbReference type="ARBA" id="ARBA00022729"/>
    </source>
</evidence>
<keyword evidence="2" id="KW-0964">Secreted</keyword>
<evidence type="ECO:0000256" key="2">
    <source>
        <dbReference type="ARBA" id="ARBA00022525"/>
    </source>
</evidence>
<evidence type="ECO:0000313" key="10">
    <source>
        <dbReference type="Proteomes" id="UP001370348"/>
    </source>
</evidence>
<name>A0ABZ2M7Q8_9BACT</name>
<dbReference type="PROSITE" id="PS51257">
    <property type="entry name" value="PROKAR_LIPOPROTEIN"/>
    <property type="match status" value="1"/>
</dbReference>
<feature type="region of interest" description="Disordered" evidence="8">
    <location>
        <begin position="24"/>
        <end position="55"/>
    </location>
</feature>
<evidence type="ECO:0000256" key="7">
    <source>
        <dbReference type="ARBA" id="ARBA00023326"/>
    </source>
</evidence>
<dbReference type="EMBL" id="CP089984">
    <property type="protein sequence ID" value="WXB18544.1"/>
    <property type="molecule type" value="Genomic_DNA"/>
</dbReference>
<feature type="compositionally biased region" description="Low complexity" evidence="8">
    <location>
        <begin position="38"/>
        <end position="48"/>
    </location>
</feature>
<gene>
    <name evidence="9" type="ORF">LZC94_15045</name>
</gene>
<dbReference type="Pfam" id="PF10503">
    <property type="entry name" value="Esterase_PHB"/>
    <property type="match status" value="1"/>
</dbReference>
<keyword evidence="5 9" id="KW-0378">Hydrolase</keyword>
<reference evidence="9 10" key="1">
    <citation type="submission" date="2021-12" db="EMBL/GenBank/DDBJ databases">
        <title>Discovery of the Pendulisporaceae a myxobacterial family with distinct sporulation behavior and unique specialized metabolism.</title>
        <authorList>
            <person name="Garcia R."/>
            <person name="Popoff A."/>
            <person name="Bader C.D."/>
            <person name="Loehr J."/>
            <person name="Walesch S."/>
            <person name="Walt C."/>
            <person name="Boldt J."/>
            <person name="Bunk B."/>
            <person name="Haeckl F.J.F.P.J."/>
            <person name="Gunesch A.P."/>
            <person name="Birkelbach J."/>
            <person name="Nuebel U."/>
            <person name="Pietschmann T."/>
            <person name="Bach T."/>
            <person name="Mueller R."/>
        </authorList>
    </citation>
    <scope>NUCLEOTIDE SEQUENCE [LARGE SCALE GENOMIC DNA]</scope>
    <source>
        <strain evidence="9 10">MSr11954</strain>
    </source>
</reference>
<dbReference type="GO" id="GO:0016787">
    <property type="term" value="F:hydrolase activity"/>
    <property type="evidence" value="ECO:0007669"/>
    <property type="project" value="UniProtKB-KW"/>
</dbReference>
<evidence type="ECO:0000256" key="8">
    <source>
        <dbReference type="SAM" id="MobiDB-lite"/>
    </source>
</evidence>
<dbReference type="SUPFAM" id="SSF53474">
    <property type="entry name" value="alpha/beta-Hydrolases"/>
    <property type="match status" value="1"/>
</dbReference>
<dbReference type="Proteomes" id="UP001370348">
    <property type="component" value="Chromosome"/>
</dbReference>
<organism evidence="9 10">
    <name type="scientific">Pendulispora albinea</name>
    <dbReference type="NCBI Taxonomy" id="2741071"/>
    <lineage>
        <taxon>Bacteria</taxon>
        <taxon>Pseudomonadati</taxon>
        <taxon>Myxococcota</taxon>
        <taxon>Myxococcia</taxon>
        <taxon>Myxococcales</taxon>
        <taxon>Sorangiineae</taxon>
        <taxon>Pendulisporaceae</taxon>
        <taxon>Pendulispora</taxon>
    </lineage>
</organism>
<comment type="subcellular location">
    <subcellularLocation>
        <location evidence="1">Secreted</location>
    </subcellularLocation>
</comment>
<dbReference type="InterPro" id="IPR029058">
    <property type="entry name" value="AB_hydrolase_fold"/>
</dbReference>
<dbReference type="PANTHER" id="PTHR38050">
    <property type="match status" value="1"/>
</dbReference>
<evidence type="ECO:0000256" key="3">
    <source>
        <dbReference type="ARBA" id="ARBA00022651"/>
    </source>
</evidence>
<keyword evidence="4" id="KW-0732">Signal</keyword>
<keyword evidence="6" id="KW-0119">Carbohydrate metabolism</keyword>
<dbReference type="PANTHER" id="PTHR38050:SF2">
    <property type="entry name" value="FERULOYL ESTERASE C-RELATED"/>
    <property type="match status" value="1"/>
</dbReference>